<dbReference type="EMBL" id="UINC01048191">
    <property type="protein sequence ID" value="SVB58432.1"/>
    <property type="molecule type" value="Genomic_DNA"/>
</dbReference>
<proteinExistence type="inferred from homology"/>
<keyword evidence="3" id="KW-1003">Cell membrane</keyword>
<comment type="pathway">
    <text evidence="12">Phospholipid metabolism.</text>
</comment>
<dbReference type="GO" id="GO:0005886">
    <property type="term" value="C:plasma membrane"/>
    <property type="evidence" value="ECO:0007669"/>
    <property type="project" value="UniProtKB-SubCell"/>
</dbReference>
<keyword evidence="9" id="KW-0594">Phospholipid biosynthesis</keyword>
<keyword evidence="5" id="KW-0997">Cell inner membrane</keyword>
<organism evidence="15">
    <name type="scientific">marine metagenome</name>
    <dbReference type="NCBI Taxonomy" id="408172"/>
    <lineage>
        <taxon>unclassified sequences</taxon>
        <taxon>metagenomes</taxon>
        <taxon>ecological metagenomes</taxon>
    </lineage>
</organism>
<feature type="domain" description="Phospholipid/glycerol acyltransferase" evidence="14">
    <location>
        <begin position="60"/>
        <end position="175"/>
    </location>
</feature>
<evidence type="ECO:0000256" key="5">
    <source>
        <dbReference type="ARBA" id="ARBA00022519"/>
    </source>
</evidence>
<dbReference type="PANTHER" id="PTHR10434">
    <property type="entry name" value="1-ACYL-SN-GLYCEROL-3-PHOSPHATE ACYLTRANSFERASE"/>
    <property type="match status" value="1"/>
</dbReference>
<dbReference type="InterPro" id="IPR002123">
    <property type="entry name" value="Plipid/glycerol_acylTrfase"/>
</dbReference>
<evidence type="ECO:0000256" key="1">
    <source>
        <dbReference type="ARBA" id="ARBA00004417"/>
    </source>
</evidence>
<evidence type="ECO:0000256" key="7">
    <source>
        <dbReference type="ARBA" id="ARBA00023098"/>
    </source>
</evidence>
<name>A0A382F731_9ZZZZ</name>
<evidence type="ECO:0000256" key="12">
    <source>
        <dbReference type="ARBA" id="ARBA00025707"/>
    </source>
</evidence>
<evidence type="ECO:0000256" key="4">
    <source>
        <dbReference type="ARBA" id="ARBA00022516"/>
    </source>
</evidence>
<dbReference type="CDD" id="cd07989">
    <property type="entry name" value="LPLAT_AGPAT-like"/>
    <property type="match status" value="1"/>
</dbReference>
<evidence type="ECO:0000259" key="14">
    <source>
        <dbReference type="SMART" id="SM00563"/>
    </source>
</evidence>
<dbReference type="AlphaFoldDB" id="A0A382F731"/>
<keyword evidence="4" id="KW-0444">Lipid biosynthesis</keyword>
<dbReference type="SUPFAM" id="SSF69593">
    <property type="entry name" value="Glycerol-3-phosphate (1)-acyltransferase"/>
    <property type="match status" value="1"/>
</dbReference>
<dbReference type="Pfam" id="PF01553">
    <property type="entry name" value="Acyltransferase"/>
    <property type="match status" value="1"/>
</dbReference>
<evidence type="ECO:0000256" key="10">
    <source>
        <dbReference type="ARBA" id="ARBA00023264"/>
    </source>
</evidence>
<evidence type="ECO:0000256" key="11">
    <source>
        <dbReference type="ARBA" id="ARBA00023315"/>
    </source>
</evidence>
<protein>
    <recommendedName>
        <fullName evidence="14">Phospholipid/glycerol acyltransferase domain-containing protein</fullName>
    </recommendedName>
</protein>
<dbReference type="GO" id="GO:0003841">
    <property type="term" value="F:1-acylglycerol-3-phosphate O-acyltransferase activity"/>
    <property type="evidence" value="ECO:0007669"/>
    <property type="project" value="InterPro"/>
</dbReference>
<keyword evidence="11" id="KW-0012">Acyltransferase</keyword>
<keyword evidence="8" id="KW-0472">Membrane</keyword>
<comment type="similarity">
    <text evidence="2">Belongs to the 1-acyl-sn-glycerol-3-phosphate acyltransferase family.</text>
</comment>
<dbReference type="NCBIfam" id="TIGR00530">
    <property type="entry name" value="AGP_acyltrn"/>
    <property type="match status" value="1"/>
</dbReference>
<gene>
    <name evidence="15" type="ORF">METZ01_LOCUS211286</name>
</gene>
<feature type="non-terminal residue" evidence="15">
    <location>
        <position position="225"/>
    </location>
</feature>
<keyword evidence="10" id="KW-1208">Phospholipid metabolism</keyword>
<dbReference type="PANTHER" id="PTHR10434:SF59">
    <property type="entry name" value="1-ACYL-SN-GLYCEROL-3-PHOSPHATE ACYLTRANSFERASE"/>
    <property type="match status" value="1"/>
</dbReference>
<evidence type="ECO:0000256" key="2">
    <source>
        <dbReference type="ARBA" id="ARBA00008655"/>
    </source>
</evidence>
<keyword evidence="7" id="KW-0443">Lipid metabolism</keyword>
<dbReference type="GO" id="GO:0006654">
    <property type="term" value="P:phosphatidic acid biosynthetic process"/>
    <property type="evidence" value="ECO:0007669"/>
    <property type="project" value="TreeGrafter"/>
</dbReference>
<accession>A0A382F731</accession>
<evidence type="ECO:0000256" key="3">
    <source>
        <dbReference type="ARBA" id="ARBA00022475"/>
    </source>
</evidence>
<dbReference type="InterPro" id="IPR004552">
    <property type="entry name" value="AGP_acyltrans"/>
</dbReference>
<sequence>MNVAIWTIIFGSVGLVGSLFEWRGKFLGWVARIWSKLILKIGGIKFSVQGLKKLDSNGHYIFASNHESALDIPLVFAGLPYHIVSISKIELKYIPIFGWAMMAGGHFFVDRQNHKKAIQSLDRAKQSMIKNPRSIIIYPEGTRSSDGSILPFKKGGLIMALKMGVPVVPIAIIGTRESMQKKRLSLKKQPLELRIGEPIKTSKIDYNKRNEFVNQVRNAVVTLKF</sequence>
<reference evidence="15" key="1">
    <citation type="submission" date="2018-05" db="EMBL/GenBank/DDBJ databases">
        <authorList>
            <person name="Lanie J.A."/>
            <person name="Ng W.-L."/>
            <person name="Kazmierczak K.M."/>
            <person name="Andrzejewski T.M."/>
            <person name="Davidsen T.M."/>
            <person name="Wayne K.J."/>
            <person name="Tettelin H."/>
            <person name="Glass J.I."/>
            <person name="Rusch D."/>
            <person name="Podicherti R."/>
            <person name="Tsui H.-C.T."/>
            <person name="Winkler M.E."/>
        </authorList>
    </citation>
    <scope>NUCLEOTIDE SEQUENCE</scope>
</reference>
<comment type="function">
    <text evidence="13">Converts lysophosphatidic acid (LPA) into phosphatidic acid by incorporating acyl moiety at the 2 position.</text>
</comment>
<dbReference type="SMART" id="SM00563">
    <property type="entry name" value="PlsC"/>
    <property type="match status" value="1"/>
</dbReference>
<evidence type="ECO:0000256" key="6">
    <source>
        <dbReference type="ARBA" id="ARBA00022679"/>
    </source>
</evidence>
<comment type="subcellular location">
    <subcellularLocation>
        <location evidence="1">Cell inner membrane</location>
        <topology evidence="1">Peripheral membrane protein</topology>
    </subcellularLocation>
</comment>
<evidence type="ECO:0000313" key="15">
    <source>
        <dbReference type="EMBL" id="SVB58432.1"/>
    </source>
</evidence>
<evidence type="ECO:0000256" key="13">
    <source>
        <dbReference type="ARBA" id="ARBA00037183"/>
    </source>
</evidence>
<evidence type="ECO:0000256" key="8">
    <source>
        <dbReference type="ARBA" id="ARBA00023136"/>
    </source>
</evidence>
<evidence type="ECO:0000256" key="9">
    <source>
        <dbReference type="ARBA" id="ARBA00023209"/>
    </source>
</evidence>
<keyword evidence="6" id="KW-0808">Transferase</keyword>